<evidence type="ECO:0000256" key="10">
    <source>
        <dbReference type="SAM" id="MobiDB-lite"/>
    </source>
</evidence>
<evidence type="ECO:0000259" key="11">
    <source>
        <dbReference type="Pfam" id="PF20645"/>
    </source>
</evidence>
<keyword evidence="8" id="KW-0804">Transcription</keyword>
<name>A0AAJ7TJ35_PETMA</name>
<dbReference type="GO" id="GO:0005668">
    <property type="term" value="C:RNA polymerase transcription factor SL1 complex"/>
    <property type="evidence" value="ECO:0007669"/>
    <property type="project" value="TreeGrafter"/>
</dbReference>
<dbReference type="GO" id="GO:0008270">
    <property type="term" value="F:zinc ion binding"/>
    <property type="evidence" value="ECO:0007669"/>
    <property type="project" value="UniProtKB-KW"/>
</dbReference>
<feature type="compositionally biased region" description="Low complexity" evidence="10">
    <location>
        <begin position="137"/>
        <end position="147"/>
    </location>
</feature>
<dbReference type="Pfam" id="PF20645">
    <property type="entry name" value="Rrn7_cyclin_C"/>
    <property type="match status" value="1"/>
</dbReference>
<evidence type="ECO:0000256" key="5">
    <source>
        <dbReference type="ARBA" id="ARBA00022833"/>
    </source>
</evidence>
<gene>
    <name evidence="13" type="primary">TAF1B</name>
</gene>
<evidence type="ECO:0000256" key="3">
    <source>
        <dbReference type="ARBA" id="ARBA00022723"/>
    </source>
</evidence>
<keyword evidence="7" id="KW-0238">DNA-binding</keyword>
<protein>
    <submittedName>
        <fullName evidence="13">TATA box-binding protein-associated factor RNA polymerase I subunit B isoform X2</fullName>
    </submittedName>
</protein>
<proteinExistence type="inferred from homology"/>
<evidence type="ECO:0000313" key="13">
    <source>
        <dbReference type="RefSeq" id="XP_032817472.1"/>
    </source>
</evidence>
<feature type="region of interest" description="Disordered" evidence="10">
    <location>
        <begin position="131"/>
        <end position="150"/>
    </location>
</feature>
<evidence type="ECO:0000256" key="7">
    <source>
        <dbReference type="ARBA" id="ARBA00023125"/>
    </source>
</evidence>
<dbReference type="RefSeq" id="XP_032817472.1">
    <property type="nucleotide sequence ID" value="XM_032961581.1"/>
</dbReference>
<evidence type="ECO:0000256" key="4">
    <source>
        <dbReference type="ARBA" id="ARBA00022771"/>
    </source>
</evidence>
<keyword evidence="9" id="KW-0539">Nucleus</keyword>
<reference evidence="13" key="1">
    <citation type="submission" date="2025-08" db="UniProtKB">
        <authorList>
            <consortium name="RefSeq"/>
        </authorList>
    </citation>
    <scope>IDENTIFICATION</scope>
    <source>
        <tissue evidence="13">Sperm</tissue>
    </source>
</reference>
<dbReference type="GO" id="GO:0001164">
    <property type="term" value="F:RNA polymerase I core promoter sequence-specific DNA binding"/>
    <property type="evidence" value="ECO:0007669"/>
    <property type="project" value="InterPro"/>
</dbReference>
<dbReference type="GO" id="GO:0042790">
    <property type="term" value="P:nucleolar large rRNA transcription by RNA polymerase I"/>
    <property type="evidence" value="ECO:0007669"/>
    <property type="project" value="TreeGrafter"/>
</dbReference>
<comment type="similarity">
    <text evidence="2">Belongs to the RRN7/TAF1B family.</text>
</comment>
<dbReference type="Proteomes" id="UP001318040">
    <property type="component" value="Chromosome 27"/>
</dbReference>
<evidence type="ECO:0000256" key="8">
    <source>
        <dbReference type="ARBA" id="ARBA00023163"/>
    </source>
</evidence>
<dbReference type="PANTHER" id="PTHR31576:SF2">
    <property type="entry name" value="TATA BOX-BINDING PROTEIN-ASSOCIATED FACTOR RNA POLYMERASE I SUBUNIT B"/>
    <property type="match status" value="1"/>
</dbReference>
<evidence type="ECO:0000256" key="6">
    <source>
        <dbReference type="ARBA" id="ARBA00023015"/>
    </source>
</evidence>
<keyword evidence="4" id="KW-0863">Zinc-finger</keyword>
<dbReference type="GO" id="GO:0070860">
    <property type="term" value="C:RNA polymerase I core factor complex"/>
    <property type="evidence" value="ECO:0007669"/>
    <property type="project" value="InterPro"/>
</dbReference>
<dbReference type="InterPro" id="IPR048538">
    <property type="entry name" value="Rrn7_cyclin_C"/>
</dbReference>
<accession>A0AAJ7TJ35</accession>
<dbReference type="PANTHER" id="PTHR31576">
    <property type="entry name" value="TATA BOX-BINDING PROTEIN-ASSOCIATED FACTOR RNA POLYMERASE I SUBUNIT B"/>
    <property type="match status" value="1"/>
</dbReference>
<keyword evidence="5" id="KW-0862">Zinc</keyword>
<evidence type="ECO:0000313" key="12">
    <source>
        <dbReference type="Proteomes" id="UP001318040"/>
    </source>
</evidence>
<dbReference type="GeneID" id="116946563"/>
<keyword evidence="3" id="KW-0479">Metal-binding</keyword>
<sequence>MHEDANSYTECCVVCQDVNWGITDERSFYCKSCNNVTDKVLECDDPSAYFDASAKVITISKGIRGKDKYGRSYRWYTCEGFQMVLCMQADALQALGVNARLKSPLDSGSELNVNPMDLETTSLKSFSAWSSQSDATSGDVGSGISSGDECEPKMGSVDGKLLSHSGRVEDLHLSLSLAFCHLALMWLRQPPTLLDLLRLVRCGTVPYTSAFESFPEEMKIYGHDARFFRPTWLPRYHLVLRESQLLAEFLKLPCFPEVTERSIVHPHALVASFLHRLCLPDSLLPWCCWVMALPKLLIPSRLTFDPTARRWETLRLELVAVASILVALKLLLVLDDCTEWKISRAVRKLVAKPGEPWFCFDDWCRAATALASRERDAEARVGSRRSWVQSRTFYYTSRSYHCMCAKRQKLALDLEQQVRRSLAGVEQQKAPGPGADSASRFYGHAVVGVMDKRLAKRVGSSGRYWSTPRQPGKHGLPHSFRFVLEVTASLLGAEQSDLLSAVCSIEKKLLPAVRALPKQR</sequence>
<feature type="domain" description="Rrn7/TAF1B C-terminal cyclin" evidence="11">
    <location>
        <begin position="234"/>
        <end position="390"/>
    </location>
</feature>
<evidence type="ECO:0000256" key="2">
    <source>
        <dbReference type="ARBA" id="ARBA00006899"/>
    </source>
</evidence>
<keyword evidence="12" id="KW-1185">Reference proteome</keyword>
<evidence type="ECO:0000256" key="9">
    <source>
        <dbReference type="ARBA" id="ARBA00023242"/>
    </source>
</evidence>
<dbReference type="CTD" id="9014"/>
<dbReference type="InterPro" id="IPR033599">
    <property type="entry name" value="TAF1B/Rrn7"/>
</dbReference>
<organism evidence="12 13">
    <name type="scientific">Petromyzon marinus</name>
    <name type="common">Sea lamprey</name>
    <dbReference type="NCBI Taxonomy" id="7757"/>
    <lineage>
        <taxon>Eukaryota</taxon>
        <taxon>Metazoa</taxon>
        <taxon>Chordata</taxon>
        <taxon>Craniata</taxon>
        <taxon>Vertebrata</taxon>
        <taxon>Cyclostomata</taxon>
        <taxon>Hyperoartia</taxon>
        <taxon>Petromyzontiformes</taxon>
        <taxon>Petromyzontidae</taxon>
        <taxon>Petromyzon</taxon>
    </lineage>
</organism>
<keyword evidence="6" id="KW-0805">Transcription regulation</keyword>
<evidence type="ECO:0000256" key="1">
    <source>
        <dbReference type="ARBA" id="ARBA00004604"/>
    </source>
</evidence>
<dbReference type="AlphaFoldDB" id="A0AAJ7TJ35"/>
<comment type="subcellular location">
    <subcellularLocation>
        <location evidence="1">Nucleus</location>
        <location evidence="1">Nucleolus</location>
    </subcellularLocation>
</comment>